<dbReference type="InterPro" id="IPR004387">
    <property type="entry name" value="Pept_M50_Zn"/>
</dbReference>
<gene>
    <name evidence="14" type="primary">rseP</name>
    <name evidence="14" type="ORF">GQF01_05335</name>
</gene>
<dbReference type="PANTHER" id="PTHR42837:SF2">
    <property type="entry name" value="MEMBRANE METALLOPROTEASE ARASP2, CHLOROPLASTIC-RELATED"/>
    <property type="match status" value="1"/>
</dbReference>
<dbReference type="Pfam" id="PF17820">
    <property type="entry name" value="PDZ_6"/>
    <property type="match status" value="1"/>
</dbReference>
<evidence type="ECO:0000313" key="14">
    <source>
        <dbReference type="EMBL" id="MZQ81552.1"/>
    </source>
</evidence>
<keyword evidence="15" id="KW-1185">Reference proteome</keyword>
<keyword evidence="8 11" id="KW-1133">Transmembrane helix</keyword>
<accession>A0A6L8UW04</accession>
<evidence type="ECO:0000256" key="11">
    <source>
        <dbReference type="RuleBase" id="RU362031"/>
    </source>
</evidence>
<feature type="transmembrane region" description="Helical" evidence="11">
    <location>
        <begin position="6"/>
        <end position="28"/>
    </location>
</feature>
<evidence type="ECO:0000256" key="4">
    <source>
        <dbReference type="ARBA" id="ARBA00022670"/>
    </source>
</evidence>
<evidence type="ECO:0000259" key="13">
    <source>
        <dbReference type="Pfam" id="PF17820"/>
    </source>
</evidence>
<comment type="subcellular location">
    <subcellularLocation>
        <location evidence="2">Membrane</location>
        <topology evidence="2">Multi-pass membrane protein</topology>
    </subcellularLocation>
</comment>
<comment type="similarity">
    <text evidence="3 11">Belongs to the peptidase M50B family.</text>
</comment>
<feature type="domain" description="PDZ" evidence="13">
    <location>
        <begin position="205"/>
        <end position="256"/>
    </location>
</feature>
<keyword evidence="7 11" id="KW-0862">Zinc</keyword>
<dbReference type="GO" id="GO:0004222">
    <property type="term" value="F:metalloendopeptidase activity"/>
    <property type="evidence" value="ECO:0007669"/>
    <property type="project" value="InterPro"/>
</dbReference>
<sequence>MSAIEVGLKVILMFFVLVSIHEWGHFYFAKRAGILVREFAIGFGPKIFSYKKGETRYTLRLLPIGGFVRMAGEDPEIVQVNPGQTIAIKLNKQNEVSSLFLDQLDRRSNVILGVVEQIDLERTLQVSLDVDGERVTYPIDREAMMVTKGVETQIAPYDRQFGSKTVGKRAIAIVMGPVMNFLLAIVLFLIVAIMSGVFTNVKLDSVLAGKAGEKAGLQKGDIIISIDNQPIGDDREKLVTTIQSSAGKPMTWVIDRAGNPQTLQVTPEMEAGSGKLGVVISGDRRSASFGEVISGTYEQVVGTTIGIVTGLQKLVMLQFKLDDLGGPVRTAQVSAQFAQMGITVFLSWMATLSLYLGIFNLLPIPALDGSRLLFMGLEALRGKPIDPNRESMVHFVGFALLMLLMVAVTYNDILRLIKG</sequence>
<keyword evidence="11" id="KW-0479">Metal-binding</keyword>
<protein>
    <recommendedName>
        <fullName evidence="11">Zinc metalloprotease</fullName>
        <ecNumber evidence="11">3.4.24.-</ecNumber>
    </recommendedName>
</protein>
<dbReference type="CDD" id="cd23081">
    <property type="entry name" value="cpPDZ_EcRseP-like"/>
    <property type="match status" value="1"/>
</dbReference>
<name>A0A6L8UW04_9BACL</name>
<keyword evidence="4 14" id="KW-0645">Protease</keyword>
<dbReference type="EC" id="3.4.24.-" evidence="11"/>
<dbReference type="AlphaFoldDB" id="A0A6L8UW04"/>
<comment type="caution">
    <text evidence="14">The sequence shown here is derived from an EMBL/GenBank/DDBJ whole genome shotgun (WGS) entry which is preliminary data.</text>
</comment>
<evidence type="ECO:0000256" key="5">
    <source>
        <dbReference type="ARBA" id="ARBA00022692"/>
    </source>
</evidence>
<feature type="transmembrane region" description="Helical" evidence="11">
    <location>
        <begin position="391"/>
        <end position="410"/>
    </location>
</feature>
<evidence type="ECO:0000256" key="10">
    <source>
        <dbReference type="ARBA" id="ARBA00023136"/>
    </source>
</evidence>
<evidence type="ECO:0000259" key="12">
    <source>
        <dbReference type="Pfam" id="PF02163"/>
    </source>
</evidence>
<reference evidence="14 15" key="1">
    <citation type="submission" date="2019-12" db="EMBL/GenBank/DDBJ databases">
        <title>Paenibacillus sp. nov. sp. isolated from soil.</title>
        <authorList>
            <person name="Kim J."/>
            <person name="Jeong S.E."/>
            <person name="Jung H.S."/>
            <person name="Jeon C.O."/>
        </authorList>
    </citation>
    <scope>NUCLEOTIDE SEQUENCE [LARGE SCALE GENOMIC DNA]</scope>
    <source>
        <strain evidence="14 15">5J-6</strain>
    </source>
</reference>
<dbReference type="InterPro" id="IPR041489">
    <property type="entry name" value="PDZ_6"/>
</dbReference>
<evidence type="ECO:0000256" key="8">
    <source>
        <dbReference type="ARBA" id="ARBA00022989"/>
    </source>
</evidence>
<organism evidence="14 15">
    <name type="scientific">Paenibacillus silvestris</name>
    <dbReference type="NCBI Taxonomy" id="2606219"/>
    <lineage>
        <taxon>Bacteria</taxon>
        <taxon>Bacillati</taxon>
        <taxon>Bacillota</taxon>
        <taxon>Bacilli</taxon>
        <taxon>Bacillales</taxon>
        <taxon>Paenibacillaceae</taxon>
        <taxon>Paenibacillus</taxon>
    </lineage>
</organism>
<feature type="transmembrane region" description="Helical" evidence="11">
    <location>
        <begin position="337"/>
        <end position="362"/>
    </location>
</feature>
<proteinExistence type="inferred from homology"/>
<keyword evidence="6 11" id="KW-0378">Hydrolase</keyword>
<keyword evidence="5 11" id="KW-0812">Transmembrane</keyword>
<dbReference type="EMBL" id="WTUZ01000010">
    <property type="protein sequence ID" value="MZQ81552.1"/>
    <property type="molecule type" value="Genomic_DNA"/>
</dbReference>
<comment type="cofactor">
    <cofactor evidence="1 11">
        <name>Zn(2+)</name>
        <dbReference type="ChEBI" id="CHEBI:29105"/>
    </cofactor>
</comment>
<dbReference type="GO" id="GO:0046872">
    <property type="term" value="F:metal ion binding"/>
    <property type="evidence" value="ECO:0007669"/>
    <property type="project" value="UniProtKB-KW"/>
</dbReference>
<evidence type="ECO:0000256" key="2">
    <source>
        <dbReference type="ARBA" id="ARBA00004141"/>
    </source>
</evidence>
<evidence type="ECO:0000256" key="3">
    <source>
        <dbReference type="ARBA" id="ARBA00007931"/>
    </source>
</evidence>
<dbReference type="Gene3D" id="2.30.42.10">
    <property type="match status" value="1"/>
</dbReference>
<evidence type="ECO:0000256" key="1">
    <source>
        <dbReference type="ARBA" id="ARBA00001947"/>
    </source>
</evidence>
<dbReference type="RefSeq" id="WP_161405821.1">
    <property type="nucleotide sequence ID" value="NZ_WTUZ01000010.1"/>
</dbReference>
<dbReference type="GO" id="GO:0006508">
    <property type="term" value="P:proteolysis"/>
    <property type="evidence" value="ECO:0007669"/>
    <property type="project" value="UniProtKB-KW"/>
</dbReference>
<dbReference type="SUPFAM" id="SSF50156">
    <property type="entry name" value="PDZ domain-like"/>
    <property type="match status" value="1"/>
</dbReference>
<dbReference type="InterPro" id="IPR036034">
    <property type="entry name" value="PDZ_sf"/>
</dbReference>
<dbReference type="Proteomes" id="UP000481087">
    <property type="component" value="Unassembled WGS sequence"/>
</dbReference>
<feature type="transmembrane region" description="Helical" evidence="11">
    <location>
        <begin position="170"/>
        <end position="198"/>
    </location>
</feature>
<dbReference type="NCBIfam" id="TIGR00054">
    <property type="entry name" value="RIP metalloprotease RseP"/>
    <property type="match status" value="1"/>
</dbReference>
<keyword evidence="9 11" id="KW-0482">Metalloprotease</keyword>
<dbReference type="Pfam" id="PF02163">
    <property type="entry name" value="Peptidase_M50"/>
    <property type="match status" value="1"/>
</dbReference>
<feature type="domain" description="Peptidase M50" evidence="12">
    <location>
        <begin position="10"/>
        <end position="404"/>
    </location>
</feature>
<keyword evidence="10 11" id="KW-0472">Membrane</keyword>
<evidence type="ECO:0000256" key="6">
    <source>
        <dbReference type="ARBA" id="ARBA00022801"/>
    </source>
</evidence>
<evidence type="ECO:0000313" key="15">
    <source>
        <dbReference type="Proteomes" id="UP000481087"/>
    </source>
</evidence>
<dbReference type="CDD" id="cd06163">
    <property type="entry name" value="S2P-M50_PDZ_RseP-like"/>
    <property type="match status" value="1"/>
</dbReference>
<evidence type="ECO:0000256" key="9">
    <source>
        <dbReference type="ARBA" id="ARBA00023049"/>
    </source>
</evidence>
<dbReference type="PANTHER" id="PTHR42837">
    <property type="entry name" value="REGULATOR OF SIGMA-E PROTEASE RSEP"/>
    <property type="match status" value="1"/>
</dbReference>
<evidence type="ECO:0000256" key="7">
    <source>
        <dbReference type="ARBA" id="ARBA00022833"/>
    </source>
</evidence>
<dbReference type="GO" id="GO:0016020">
    <property type="term" value="C:membrane"/>
    <property type="evidence" value="ECO:0007669"/>
    <property type="project" value="UniProtKB-SubCell"/>
</dbReference>
<dbReference type="InterPro" id="IPR008915">
    <property type="entry name" value="Peptidase_M50"/>
</dbReference>